<dbReference type="InterPro" id="IPR001387">
    <property type="entry name" value="Cro/C1-type_HTH"/>
</dbReference>
<dbReference type="Proteomes" id="UP001295420">
    <property type="component" value="Unassembled WGS sequence"/>
</dbReference>
<dbReference type="SUPFAM" id="SSF47413">
    <property type="entry name" value="lambda repressor-like DNA-binding domains"/>
    <property type="match status" value="1"/>
</dbReference>
<protein>
    <submittedName>
        <fullName evidence="2">HTH cro/C1-type domain-containing protein</fullName>
    </submittedName>
</protein>
<name>A0AAU9QAZ2_9VIBR</name>
<accession>A0AAU9QAZ2</accession>
<evidence type="ECO:0000313" key="3">
    <source>
        <dbReference type="Proteomes" id="UP001295420"/>
    </source>
</evidence>
<dbReference type="AlphaFoldDB" id="A0AAU9QAZ2"/>
<proteinExistence type="predicted"/>
<sequence>MFSELLKEFRIVNGYTQKDLAIKLANKSDEFQQVDFVTISRWERGITSPNNAKALRVLRCLIMDVQPFLKSLYHYSSSTTLDNFMIERFGAKELLSTLAAFNIELPSNKQEFGFEKVIKEVNDPILKRIREYHTIYNQERLDLFNVDLYLYQEENKLHGYRFYYESDPNNIIAHSISFFIDTEELEEEVRENGCDVDIRIASKYKNVGRYSMYLASGTITSEDLFKYHWIQQIKFLSAHSNIDKFYASIMSETVVPFLLSIGFEVVATKNPVKIGGIKIGRRRYERCLMKIDTSVLLTSKEALSLIADHL</sequence>
<dbReference type="RefSeq" id="WP_409931854.1">
    <property type="nucleotide sequence ID" value="NZ_CAKMTQ010000045.1"/>
</dbReference>
<organism evidence="2 3">
    <name type="scientific">Vibrio owensii</name>
    <dbReference type="NCBI Taxonomy" id="696485"/>
    <lineage>
        <taxon>Bacteria</taxon>
        <taxon>Pseudomonadati</taxon>
        <taxon>Pseudomonadota</taxon>
        <taxon>Gammaproteobacteria</taxon>
        <taxon>Vibrionales</taxon>
        <taxon>Vibrionaceae</taxon>
        <taxon>Vibrio</taxon>
    </lineage>
</organism>
<dbReference type="GO" id="GO:0003677">
    <property type="term" value="F:DNA binding"/>
    <property type="evidence" value="ECO:0007669"/>
    <property type="project" value="InterPro"/>
</dbReference>
<evidence type="ECO:0000313" key="2">
    <source>
        <dbReference type="EMBL" id="CAH1538284.1"/>
    </source>
</evidence>
<feature type="domain" description="HTH cro/C1-type" evidence="1">
    <location>
        <begin position="6"/>
        <end position="68"/>
    </location>
</feature>
<dbReference type="PROSITE" id="PS50943">
    <property type="entry name" value="HTH_CROC1"/>
    <property type="match status" value="1"/>
</dbReference>
<dbReference type="InterPro" id="IPR010982">
    <property type="entry name" value="Lambda_DNA-bd_dom_sf"/>
</dbReference>
<dbReference type="CDD" id="cd00093">
    <property type="entry name" value="HTH_XRE"/>
    <property type="match status" value="1"/>
</dbReference>
<dbReference type="EMBL" id="CAKMTQ010000045">
    <property type="protein sequence ID" value="CAH1538284.1"/>
    <property type="molecule type" value="Genomic_DNA"/>
</dbReference>
<gene>
    <name evidence="2" type="ORF">THF1D04_50246</name>
</gene>
<evidence type="ECO:0000259" key="1">
    <source>
        <dbReference type="PROSITE" id="PS50943"/>
    </source>
</evidence>
<reference evidence="2" key="1">
    <citation type="submission" date="2022-01" db="EMBL/GenBank/DDBJ databases">
        <authorList>
            <person name="Lagorce A."/>
        </authorList>
    </citation>
    <scope>NUCLEOTIDE SEQUENCE</scope>
    <source>
        <strain evidence="2">Th15_F1_D04</strain>
    </source>
</reference>
<comment type="caution">
    <text evidence="2">The sequence shown here is derived from an EMBL/GenBank/DDBJ whole genome shotgun (WGS) entry which is preliminary data.</text>
</comment>
<dbReference type="Gene3D" id="1.10.260.40">
    <property type="entry name" value="lambda repressor-like DNA-binding domains"/>
    <property type="match status" value="1"/>
</dbReference>